<gene>
    <name evidence="2" type="ORF">GE300_10930</name>
</gene>
<reference evidence="2 3" key="1">
    <citation type="submission" date="2019-10" db="EMBL/GenBank/DDBJ databases">
        <title>Cognatihalovulum marinum gen. nov. sp. nov., a new member of the family Rhodobacteraceae isolated from deep seawater of the Northwest Indian Ocean.</title>
        <authorList>
            <person name="Ruan C."/>
            <person name="Wang J."/>
            <person name="Zheng X."/>
            <person name="Song L."/>
            <person name="Zhu Y."/>
            <person name="Huang Y."/>
            <person name="Lu Z."/>
            <person name="Du W."/>
            <person name="Huang L."/>
            <person name="Dai X."/>
        </authorList>
    </citation>
    <scope>NUCLEOTIDE SEQUENCE [LARGE SCALE GENOMIC DNA]</scope>
    <source>
        <strain evidence="2 3">2CG4</strain>
    </source>
</reference>
<evidence type="ECO:0000313" key="2">
    <source>
        <dbReference type="EMBL" id="MSU90124.1"/>
    </source>
</evidence>
<sequence>MFAAAAAEDQDVHGSPPVLLARLLSGRGQGGKTPAAGAAAAVREIAIIGRYDSPDATDGTKGPVMRDPALWNRLRDHAFDDPRAEVPFTRKLRIGEGWSRRLTARVLDEYRRFLYLAAVSDGRVTPSRKVDRAWHLHLSYTRDYWQRLCPLLGRELHHEPSSGPAEDARHLAQYRETLALYRQEFDAAPPRSVWPKPPREQRPRRTGLLMLKAAAFYGGIFLAARYLLTGTGIHTMGLVILAGILTGVLLAISAAQGEGAITLSYESGSGGDGDGGGCGD</sequence>
<keyword evidence="1" id="KW-1133">Transmembrane helix</keyword>
<dbReference type="AlphaFoldDB" id="A0A6L5Z293"/>
<comment type="caution">
    <text evidence="2">The sequence shown here is derived from an EMBL/GenBank/DDBJ whole genome shotgun (WGS) entry which is preliminary data.</text>
</comment>
<dbReference type="Proteomes" id="UP000474957">
    <property type="component" value="Unassembled WGS sequence"/>
</dbReference>
<keyword evidence="3" id="KW-1185">Reference proteome</keyword>
<proteinExistence type="predicted"/>
<feature type="transmembrane region" description="Helical" evidence="1">
    <location>
        <begin position="233"/>
        <end position="255"/>
    </location>
</feature>
<organism evidence="2 3">
    <name type="scientific">Halovulum marinum</name>
    <dbReference type="NCBI Taxonomy" id="2662447"/>
    <lineage>
        <taxon>Bacteria</taxon>
        <taxon>Pseudomonadati</taxon>
        <taxon>Pseudomonadota</taxon>
        <taxon>Alphaproteobacteria</taxon>
        <taxon>Rhodobacterales</taxon>
        <taxon>Paracoccaceae</taxon>
        <taxon>Halovulum</taxon>
    </lineage>
</organism>
<evidence type="ECO:0000256" key="1">
    <source>
        <dbReference type="SAM" id="Phobius"/>
    </source>
</evidence>
<accession>A0A6L5Z293</accession>
<dbReference type="RefSeq" id="WP_154446612.1">
    <property type="nucleotide sequence ID" value="NZ_WIND01000007.1"/>
</dbReference>
<dbReference type="EMBL" id="WIND01000007">
    <property type="protein sequence ID" value="MSU90124.1"/>
    <property type="molecule type" value="Genomic_DNA"/>
</dbReference>
<keyword evidence="1" id="KW-0812">Transmembrane</keyword>
<protein>
    <submittedName>
        <fullName evidence="2">Uncharacterized protein</fullName>
    </submittedName>
</protein>
<evidence type="ECO:0000313" key="3">
    <source>
        <dbReference type="Proteomes" id="UP000474957"/>
    </source>
</evidence>
<feature type="transmembrane region" description="Helical" evidence="1">
    <location>
        <begin position="209"/>
        <end position="227"/>
    </location>
</feature>
<keyword evidence="1" id="KW-0472">Membrane</keyword>
<name>A0A6L5Z293_9RHOB</name>